<sequence length="447" mass="47425">MSMTTDIPEAAPVWETGIELPGIVPLLAPARRTLAVLAALQAPAPVPEIAAHADLPSAVTLRHLQHLARLGLAAPDKADSTRYQAGPGRCPVRPALLSARGRTAVLAWRLESAGQAARLLGAEVLPNGEQIPPDPDRPPHLPAGRTEALAWFTGEREALASDVESAYELGEDHLAWRLALLVLGLTCFTGPWHGWRGIHQCGLAAARRGQHRPAQAMLEELAGKLELTSGNRAAALEHQQRALTIRATGGDVLGVLRSLNAIGLIFLRERAWREAAEVFDWALEMAGNLGDEQFETFALLNLGAVHAAEGEHARAAAELESAIARLRAAGRDPYIANALQDLALAWYGAGDLERAAHCAEQGVEAAVSAGIPMFLPGPLIESARIQARRGHLRVALALLYEAHGIYAEIGDEARTARTLAEIEATARTAASSDLSESADPAAAQASE</sequence>
<protein>
    <recommendedName>
        <fullName evidence="7">HTH iclR-type domain-containing protein</fullName>
    </recommendedName>
</protein>
<evidence type="ECO:0000256" key="6">
    <source>
        <dbReference type="SAM" id="MobiDB-lite"/>
    </source>
</evidence>
<evidence type="ECO:0000256" key="4">
    <source>
        <dbReference type="ARBA" id="ARBA00022803"/>
    </source>
</evidence>
<evidence type="ECO:0000256" key="3">
    <source>
        <dbReference type="ARBA" id="ARBA00022737"/>
    </source>
</evidence>
<evidence type="ECO:0000313" key="8">
    <source>
        <dbReference type="EMBL" id="MBR7825840.1"/>
    </source>
</evidence>
<comment type="similarity">
    <text evidence="5">Belongs to the Rap family.</text>
</comment>
<dbReference type="InterPro" id="IPR051476">
    <property type="entry name" value="Bac_ResReg_Asp_Phosphatase"/>
</dbReference>
<name>A0A941IF18_9ACTN</name>
<dbReference type="InterPro" id="IPR019734">
    <property type="entry name" value="TPR_rpt"/>
</dbReference>
<dbReference type="AlphaFoldDB" id="A0A941IF18"/>
<keyword evidence="9" id="KW-1185">Reference proteome</keyword>
<evidence type="ECO:0000256" key="5">
    <source>
        <dbReference type="ARBA" id="ARBA00038253"/>
    </source>
</evidence>
<keyword evidence="4" id="KW-0802">TPR repeat</keyword>
<dbReference type="Pfam" id="PF09339">
    <property type="entry name" value="HTH_IclR"/>
    <property type="match status" value="1"/>
</dbReference>
<dbReference type="SUPFAM" id="SSF48452">
    <property type="entry name" value="TPR-like"/>
    <property type="match status" value="2"/>
</dbReference>
<evidence type="ECO:0000256" key="1">
    <source>
        <dbReference type="ARBA" id="ARBA00004496"/>
    </source>
</evidence>
<proteinExistence type="inferred from homology"/>
<accession>A0A941IF18</accession>
<dbReference type="SUPFAM" id="SSF46785">
    <property type="entry name" value="Winged helix' DNA-binding domain"/>
    <property type="match status" value="1"/>
</dbReference>
<reference evidence="8" key="1">
    <citation type="submission" date="2021-04" db="EMBL/GenBank/DDBJ databases">
        <title>Genome based classification of Actinospica acidithermotolerans sp. nov., an actinobacterium isolated from an Indonesian hot spring.</title>
        <authorList>
            <person name="Kusuma A.B."/>
            <person name="Putra K.E."/>
            <person name="Nafisah S."/>
            <person name="Loh J."/>
            <person name="Nouioui I."/>
            <person name="Goodfellow M."/>
        </authorList>
    </citation>
    <scope>NUCLEOTIDE SEQUENCE</scope>
    <source>
        <strain evidence="8">MGRD01-02</strain>
    </source>
</reference>
<dbReference type="InterPro" id="IPR005471">
    <property type="entry name" value="Tscrpt_reg_IclR_N"/>
</dbReference>
<feature type="domain" description="HTH iclR-type" evidence="7">
    <location>
        <begin position="32"/>
        <end position="76"/>
    </location>
</feature>
<dbReference type="PANTHER" id="PTHR46630">
    <property type="entry name" value="TETRATRICOPEPTIDE REPEAT PROTEIN 29"/>
    <property type="match status" value="1"/>
</dbReference>
<dbReference type="SMART" id="SM00028">
    <property type="entry name" value="TPR"/>
    <property type="match status" value="3"/>
</dbReference>
<feature type="region of interest" description="Disordered" evidence="6">
    <location>
        <begin position="427"/>
        <end position="447"/>
    </location>
</feature>
<dbReference type="InterPro" id="IPR011990">
    <property type="entry name" value="TPR-like_helical_dom_sf"/>
</dbReference>
<keyword evidence="3" id="KW-0677">Repeat</keyword>
<keyword evidence="2" id="KW-0963">Cytoplasm</keyword>
<organism evidence="8 9">
    <name type="scientific">Actinospica acidithermotolerans</name>
    <dbReference type="NCBI Taxonomy" id="2828514"/>
    <lineage>
        <taxon>Bacteria</taxon>
        <taxon>Bacillati</taxon>
        <taxon>Actinomycetota</taxon>
        <taxon>Actinomycetes</taxon>
        <taxon>Catenulisporales</taxon>
        <taxon>Actinospicaceae</taxon>
        <taxon>Actinospica</taxon>
    </lineage>
</organism>
<dbReference type="EMBL" id="JAGSOH010000009">
    <property type="protein sequence ID" value="MBR7825840.1"/>
    <property type="molecule type" value="Genomic_DNA"/>
</dbReference>
<gene>
    <name evidence="8" type="ORF">KDK95_05930</name>
</gene>
<evidence type="ECO:0000259" key="7">
    <source>
        <dbReference type="Pfam" id="PF09339"/>
    </source>
</evidence>
<dbReference type="GO" id="GO:0005737">
    <property type="term" value="C:cytoplasm"/>
    <property type="evidence" value="ECO:0007669"/>
    <property type="project" value="UniProtKB-SubCell"/>
</dbReference>
<dbReference type="Gene3D" id="1.25.40.10">
    <property type="entry name" value="Tetratricopeptide repeat domain"/>
    <property type="match status" value="1"/>
</dbReference>
<dbReference type="Gene3D" id="1.10.10.10">
    <property type="entry name" value="Winged helix-like DNA-binding domain superfamily/Winged helix DNA-binding domain"/>
    <property type="match status" value="1"/>
</dbReference>
<dbReference type="GO" id="GO:0003677">
    <property type="term" value="F:DNA binding"/>
    <property type="evidence" value="ECO:0007669"/>
    <property type="project" value="InterPro"/>
</dbReference>
<evidence type="ECO:0000256" key="2">
    <source>
        <dbReference type="ARBA" id="ARBA00022490"/>
    </source>
</evidence>
<comment type="subcellular location">
    <subcellularLocation>
        <location evidence="1">Cytoplasm</location>
    </subcellularLocation>
</comment>
<dbReference type="GO" id="GO:0006355">
    <property type="term" value="P:regulation of DNA-templated transcription"/>
    <property type="evidence" value="ECO:0007669"/>
    <property type="project" value="InterPro"/>
</dbReference>
<evidence type="ECO:0000313" key="9">
    <source>
        <dbReference type="Proteomes" id="UP000676325"/>
    </source>
</evidence>
<dbReference type="InterPro" id="IPR036390">
    <property type="entry name" value="WH_DNA-bd_sf"/>
</dbReference>
<dbReference type="Proteomes" id="UP000676325">
    <property type="component" value="Unassembled WGS sequence"/>
</dbReference>
<dbReference type="InterPro" id="IPR036388">
    <property type="entry name" value="WH-like_DNA-bd_sf"/>
</dbReference>
<comment type="caution">
    <text evidence="8">The sequence shown here is derived from an EMBL/GenBank/DDBJ whole genome shotgun (WGS) entry which is preliminary data.</text>
</comment>
<dbReference type="PANTHER" id="PTHR46630:SF1">
    <property type="entry name" value="TETRATRICOPEPTIDE REPEAT PROTEIN 29"/>
    <property type="match status" value="1"/>
</dbReference>